<dbReference type="Gene3D" id="3.40.50.300">
    <property type="entry name" value="P-loop containing nucleotide triphosphate hydrolases"/>
    <property type="match status" value="1"/>
</dbReference>
<reference evidence="2 3" key="1">
    <citation type="journal article" date="2010" name="PLoS ONE">
        <title>Genome sequence of Cronobacter sakazakii BAA-894 and comparative genomic hybridization analysis with other Cronobacter species.</title>
        <authorList>
            <person name="Kucerova E."/>
            <person name="Clifton S.W."/>
            <person name="Xia X.Q."/>
            <person name="Long F."/>
            <person name="Porwollik S."/>
            <person name="Fulton L."/>
            <person name="Fronick C."/>
            <person name="Minx P."/>
            <person name="Kyung K."/>
            <person name="Warren W."/>
            <person name="Fulton R."/>
            <person name="Feng D."/>
            <person name="Wollam A."/>
            <person name="Shah N."/>
            <person name="Bhonagiri V."/>
            <person name="Nash W.E."/>
            <person name="Hallsworth-Pepin K."/>
            <person name="Wilson R.K."/>
            <person name="McClelland M."/>
            <person name="Forsythe S.J."/>
        </authorList>
    </citation>
    <scope>NUCLEOTIDE SEQUENCE [LARGE SCALE GENOMIC DNA]</scope>
    <source>
        <strain evidence="2 3">ATCC BAA-894</strain>
    </source>
</reference>
<gene>
    <name evidence="2" type="ordered locus">ESA_02743</name>
</gene>
<accession>A7MK06</accession>
<dbReference type="KEGG" id="esa:ESA_02743"/>
<evidence type="ECO:0000259" key="1">
    <source>
        <dbReference type="Pfam" id="PF04466"/>
    </source>
</evidence>
<dbReference type="AlphaFoldDB" id="A7MK06"/>
<evidence type="ECO:0000313" key="3">
    <source>
        <dbReference type="Proteomes" id="UP000000260"/>
    </source>
</evidence>
<sequence length="143" mass="16110">MESQVDLQIPAKLVPVFATEGVRYRGAHGGRGSAKTRTFALMTAVRAYQAAEANISGVILCAREYMNSLEESSMEEVKQAIRSVPWLDDYFDIGEKYIRTKNRRVSYVFCGLRHNLDSIKSKARILVAWVDEAESVTRLLHGQ</sequence>
<dbReference type="InterPro" id="IPR027417">
    <property type="entry name" value="P-loop_NTPase"/>
</dbReference>
<proteinExistence type="predicted"/>
<name>A7MK06_CROS8</name>
<keyword evidence="3" id="KW-1185">Reference proteome</keyword>
<dbReference type="EMBL" id="CP000783">
    <property type="protein sequence ID" value="ABU77975.1"/>
    <property type="molecule type" value="Genomic_DNA"/>
</dbReference>
<protein>
    <recommendedName>
        <fullName evidence="1">Phage terminase large subunit N-terminal domain-containing protein</fullName>
    </recommendedName>
</protein>
<organism evidence="2 3">
    <name type="scientific">Cronobacter sakazakii (strain ATCC BAA-894)</name>
    <name type="common">Enterobacter sakazakii</name>
    <dbReference type="NCBI Taxonomy" id="290339"/>
    <lineage>
        <taxon>Bacteria</taxon>
        <taxon>Pseudomonadati</taxon>
        <taxon>Pseudomonadota</taxon>
        <taxon>Gammaproteobacteria</taxon>
        <taxon>Enterobacterales</taxon>
        <taxon>Enterobacteriaceae</taxon>
        <taxon>Cronobacter</taxon>
    </lineage>
</organism>
<dbReference type="InterPro" id="IPR035412">
    <property type="entry name" value="Terminase_L_N"/>
</dbReference>
<dbReference type="Proteomes" id="UP000000260">
    <property type="component" value="Chromosome"/>
</dbReference>
<feature type="domain" description="Phage terminase large subunit N-terminal" evidence="1">
    <location>
        <begin position="27"/>
        <end position="137"/>
    </location>
</feature>
<evidence type="ECO:0000313" key="2">
    <source>
        <dbReference type="EMBL" id="ABU77975.1"/>
    </source>
</evidence>
<dbReference type="HOGENOM" id="CLU_111463_0_0_6"/>
<dbReference type="Pfam" id="PF04466">
    <property type="entry name" value="Terminase_3"/>
    <property type="match status" value="1"/>
</dbReference>